<dbReference type="PROSITE" id="PS51257">
    <property type="entry name" value="PROKAR_LIPOPROTEIN"/>
    <property type="match status" value="1"/>
</dbReference>
<reference evidence="3" key="1">
    <citation type="journal article" date="2020" name="mSystems">
        <title>Genome- and Community-Level Interaction Insights into Carbon Utilization and Element Cycling Functions of Hydrothermarchaeota in Hydrothermal Sediment.</title>
        <authorList>
            <person name="Zhou Z."/>
            <person name="Liu Y."/>
            <person name="Xu W."/>
            <person name="Pan J."/>
            <person name="Luo Z.H."/>
            <person name="Li M."/>
        </authorList>
    </citation>
    <scope>NUCLEOTIDE SEQUENCE [LARGE SCALE GENOMIC DNA]</scope>
    <source>
        <strain evidence="3">HyVt-535</strain>
    </source>
</reference>
<accession>A0A7C5N2N9</accession>
<proteinExistence type="predicted"/>
<evidence type="ECO:0000256" key="2">
    <source>
        <dbReference type="SAM" id="SignalP"/>
    </source>
</evidence>
<gene>
    <name evidence="3" type="ORF">ENJ98_02905</name>
</gene>
<keyword evidence="2" id="KW-0732">Signal</keyword>
<sequence>MKSRTTIALFLSFLLLAVTACSEQDKGKRAVAKFELFELVPADTPYVVASSRPLPRVLSERMLKAVSMQREKWEAQLVMMEAEAESTAQKRLSKMLLAVSQELEGNLSREGLSSLGFAAHGRSVVYGLGVMPVAWFEIEDPDKVSAFLDRVEMRAGLTSRRGRLGQIDYRRYEMGKISGIAALKGGYLVFALMPREGEAELLPLALGEEKPEHSLAESGAFREFTARHGFLGYNEGYVDWNRILEMVLGEAGGINARVLQILGVELEEVSPGCRRLAKFVVQGVPRLGFGYVAATDDSYTVEVVVESSPGVGGWLKQVAAPVPGLGSAAGATFSFGVGLDLPKVRDGLKVLLGNIAEQGKECETLDQQELVQATQSLDLMLNPMLAGVKGFNLVLDEIQVDPDTLEPKSVAARLLVAATDPRGLFGMAGMLDPKLAMLQIPQDGTPVKLPLEESLPMAPPAWVAIQGEALGLFLDAQPPNDGARVLSEPPASSSLILALDYDVKKLLQQIGPSLEHTMETMQGEEAEDAREVYETIKETASLYDHFSFGIHGEERGLVMRGKVEFGSGSAK</sequence>
<dbReference type="Proteomes" id="UP000886100">
    <property type="component" value="Unassembled WGS sequence"/>
</dbReference>
<evidence type="ECO:0008006" key="4">
    <source>
        <dbReference type="Google" id="ProtNLM"/>
    </source>
</evidence>
<keyword evidence="1" id="KW-0175">Coiled coil</keyword>
<protein>
    <recommendedName>
        <fullName evidence="4">DUF3352 domain-containing protein</fullName>
    </recommendedName>
</protein>
<feature type="chain" id="PRO_5028278825" description="DUF3352 domain-containing protein" evidence="2">
    <location>
        <begin position="21"/>
        <end position="571"/>
    </location>
</feature>
<evidence type="ECO:0000313" key="3">
    <source>
        <dbReference type="EMBL" id="HHH13163.1"/>
    </source>
</evidence>
<evidence type="ECO:0000256" key="1">
    <source>
        <dbReference type="SAM" id="Coils"/>
    </source>
</evidence>
<comment type="caution">
    <text evidence="3">The sequence shown here is derived from an EMBL/GenBank/DDBJ whole genome shotgun (WGS) entry which is preliminary data.</text>
</comment>
<dbReference type="EMBL" id="DROM01000179">
    <property type="protein sequence ID" value="HHH13163.1"/>
    <property type="molecule type" value="Genomic_DNA"/>
</dbReference>
<dbReference type="AlphaFoldDB" id="A0A7C5N2N9"/>
<name>A0A7C5N2N9_9GAMM</name>
<feature type="coiled-coil region" evidence="1">
    <location>
        <begin position="63"/>
        <end position="90"/>
    </location>
</feature>
<feature type="signal peptide" evidence="2">
    <location>
        <begin position="1"/>
        <end position="20"/>
    </location>
</feature>
<organism evidence="3">
    <name type="scientific">Thiolapillus brandeum</name>
    <dbReference type="NCBI Taxonomy" id="1076588"/>
    <lineage>
        <taxon>Bacteria</taxon>
        <taxon>Pseudomonadati</taxon>
        <taxon>Pseudomonadota</taxon>
        <taxon>Gammaproteobacteria</taxon>
        <taxon>Chromatiales</taxon>
        <taxon>Sedimenticolaceae</taxon>
        <taxon>Thiolapillus</taxon>
    </lineage>
</organism>